<feature type="transmembrane region" description="Helical" evidence="1">
    <location>
        <begin position="53"/>
        <end position="72"/>
    </location>
</feature>
<organism evidence="3 4">
    <name type="scientific">Flavimaribacter sediminis</name>
    <dbReference type="NCBI Taxonomy" id="2865987"/>
    <lineage>
        <taxon>Bacteria</taxon>
        <taxon>Pseudomonadati</taxon>
        <taxon>Pseudomonadota</taxon>
        <taxon>Alphaproteobacteria</taxon>
        <taxon>Hyphomicrobiales</taxon>
        <taxon>Rhizobiaceae</taxon>
        <taxon>Flavimaribacter</taxon>
    </lineage>
</organism>
<keyword evidence="1" id="KW-0472">Membrane</keyword>
<dbReference type="AlphaFoldDB" id="A0AAE2ZRB6"/>
<sequence length="160" mass="16918">MVGFAILNIAITFVVGSIMIGVMETSANDAVGSAATQSGGALVLFLARTAIQLFGEEVMSILPFLAILYWLVARRSFSRKTAVIIATLLVAIIFAAAHLPTYDWNVPQTLMGVGVARIVLLLPYIITKNILVSTGAHIVNDWMMFAVSIFAAGASSADTG</sequence>
<keyword evidence="1" id="KW-1133">Transmembrane helix</keyword>
<feature type="transmembrane region" description="Helical" evidence="1">
    <location>
        <begin position="6"/>
        <end position="23"/>
    </location>
</feature>
<dbReference type="GO" id="GO:0008237">
    <property type="term" value="F:metallopeptidase activity"/>
    <property type="evidence" value="ECO:0007669"/>
    <property type="project" value="UniProtKB-KW"/>
</dbReference>
<keyword evidence="3" id="KW-0378">Hydrolase</keyword>
<proteinExistence type="predicted"/>
<evidence type="ECO:0000313" key="3">
    <source>
        <dbReference type="EMBL" id="MBW8639417.1"/>
    </source>
</evidence>
<dbReference type="GO" id="GO:0080120">
    <property type="term" value="P:CAAX-box protein maturation"/>
    <property type="evidence" value="ECO:0007669"/>
    <property type="project" value="UniProtKB-ARBA"/>
</dbReference>
<dbReference type="RefSeq" id="WP_220230149.1">
    <property type="nucleotide sequence ID" value="NZ_JAICBX010000004.1"/>
</dbReference>
<feature type="transmembrane region" description="Helical" evidence="1">
    <location>
        <begin position="81"/>
        <end position="100"/>
    </location>
</feature>
<keyword evidence="3" id="KW-0482">Metalloprotease</keyword>
<dbReference type="Proteomes" id="UP001196509">
    <property type="component" value="Unassembled WGS sequence"/>
</dbReference>
<name>A0AAE2ZRB6_9HYPH</name>
<dbReference type="EMBL" id="JAICBX010000004">
    <property type="protein sequence ID" value="MBW8639417.1"/>
    <property type="molecule type" value="Genomic_DNA"/>
</dbReference>
<comment type="caution">
    <text evidence="3">The sequence shown here is derived from an EMBL/GenBank/DDBJ whole genome shotgun (WGS) entry which is preliminary data.</text>
</comment>
<feature type="domain" description="CAAX prenyl protease 2/Lysostaphin resistance protein A-like" evidence="2">
    <location>
        <begin position="41"/>
        <end position="143"/>
    </location>
</feature>
<keyword evidence="1" id="KW-0812">Transmembrane</keyword>
<evidence type="ECO:0000259" key="2">
    <source>
        <dbReference type="Pfam" id="PF02517"/>
    </source>
</evidence>
<keyword evidence="4" id="KW-1185">Reference proteome</keyword>
<evidence type="ECO:0000256" key="1">
    <source>
        <dbReference type="SAM" id="Phobius"/>
    </source>
</evidence>
<dbReference type="InterPro" id="IPR003675">
    <property type="entry name" value="Rce1/LyrA-like_dom"/>
</dbReference>
<gene>
    <name evidence="3" type="ORF">K1W69_19640</name>
</gene>
<reference evidence="3" key="1">
    <citation type="submission" date="2021-08" db="EMBL/GenBank/DDBJ databases">
        <title>Hoeflea bacterium WL0058 sp. nov., isolated from the sediment.</title>
        <authorList>
            <person name="Wang L."/>
            <person name="Zhang D."/>
        </authorList>
    </citation>
    <scope>NUCLEOTIDE SEQUENCE</scope>
    <source>
        <strain evidence="3">WL0058</strain>
    </source>
</reference>
<dbReference type="Pfam" id="PF02517">
    <property type="entry name" value="Rce1-like"/>
    <property type="match status" value="1"/>
</dbReference>
<accession>A0AAE2ZRB6</accession>
<keyword evidence="3" id="KW-0645">Protease</keyword>
<dbReference type="GO" id="GO:0004175">
    <property type="term" value="F:endopeptidase activity"/>
    <property type="evidence" value="ECO:0007669"/>
    <property type="project" value="UniProtKB-ARBA"/>
</dbReference>
<evidence type="ECO:0000313" key="4">
    <source>
        <dbReference type="Proteomes" id="UP001196509"/>
    </source>
</evidence>
<protein>
    <submittedName>
        <fullName evidence="3">CPBP family intramembrane metalloprotease</fullName>
    </submittedName>
</protein>